<evidence type="ECO:0000313" key="7">
    <source>
        <dbReference type="EMBL" id="OGG16617.1"/>
    </source>
</evidence>
<dbReference type="AlphaFoldDB" id="A0A1F5ZX52"/>
<protein>
    <submittedName>
        <fullName evidence="7">Uncharacterized protein</fullName>
    </submittedName>
</protein>
<dbReference type="GO" id="GO:0046933">
    <property type="term" value="F:proton-transporting ATP synthase activity, rotational mechanism"/>
    <property type="evidence" value="ECO:0007669"/>
    <property type="project" value="InterPro"/>
</dbReference>
<keyword evidence="6" id="KW-0066">ATP synthesis</keyword>
<keyword evidence="2" id="KW-0813">Transport</keyword>
<evidence type="ECO:0000256" key="2">
    <source>
        <dbReference type="ARBA" id="ARBA00022448"/>
    </source>
</evidence>
<keyword evidence="5" id="KW-0472">Membrane</keyword>
<dbReference type="STRING" id="1798382.A3D77_08035"/>
<organism evidence="7 8">
    <name type="scientific">Candidatus Gottesmanbacteria bacterium RIFCSPHIGHO2_02_FULL_39_11</name>
    <dbReference type="NCBI Taxonomy" id="1798382"/>
    <lineage>
        <taxon>Bacteria</taxon>
        <taxon>Candidatus Gottesmaniibacteriota</taxon>
    </lineage>
</organism>
<evidence type="ECO:0000256" key="5">
    <source>
        <dbReference type="ARBA" id="ARBA00023136"/>
    </source>
</evidence>
<dbReference type="PANTHER" id="PTHR11910">
    <property type="entry name" value="ATP SYNTHASE DELTA CHAIN"/>
    <property type="match status" value="1"/>
</dbReference>
<name>A0A1F5ZX52_9BACT</name>
<comment type="subcellular location">
    <subcellularLocation>
        <location evidence="1">Membrane</location>
    </subcellularLocation>
</comment>
<evidence type="ECO:0000256" key="6">
    <source>
        <dbReference type="ARBA" id="ARBA00023310"/>
    </source>
</evidence>
<dbReference type="EMBL" id="MFJL01000010">
    <property type="protein sequence ID" value="OGG16617.1"/>
    <property type="molecule type" value="Genomic_DNA"/>
</dbReference>
<reference evidence="7 8" key="1">
    <citation type="journal article" date="2016" name="Nat. Commun.">
        <title>Thousands of microbial genomes shed light on interconnected biogeochemical processes in an aquifer system.</title>
        <authorList>
            <person name="Anantharaman K."/>
            <person name="Brown C.T."/>
            <person name="Hug L.A."/>
            <person name="Sharon I."/>
            <person name="Castelle C.J."/>
            <person name="Probst A.J."/>
            <person name="Thomas B.C."/>
            <person name="Singh A."/>
            <person name="Wilkins M.J."/>
            <person name="Karaoz U."/>
            <person name="Brodie E.L."/>
            <person name="Williams K.H."/>
            <person name="Hubbard S.S."/>
            <person name="Banfield J.F."/>
        </authorList>
    </citation>
    <scope>NUCLEOTIDE SEQUENCE [LARGE SCALE GENOMIC DNA]</scope>
</reference>
<evidence type="ECO:0000256" key="1">
    <source>
        <dbReference type="ARBA" id="ARBA00004370"/>
    </source>
</evidence>
<accession>A0A1F5ZX52</accession>
<dbReference type="Proteomes" id="UP000176923">
    <property type="component" value="Unassembled WGS sequence"/>
</dbReference>
<keyword evidence="3" id="KW-0375">Hydrogen ion transport</keyword>
<evidence type="ECO:0000256" key="4">
    <source>
        <dbReference type="ARBA" id="ARBA00023065"/>
    </source>
</evidence>
<sequence>MKSKINNPEVITQSLLDVLKESGELSLLPEIADELEEELGKKKNPKEVVVIGAIEIKGDQKKELEHVLSRFLTHPVPFTYQHDASLLGGFTVQIGDWFLDASIRHELNELKTALES</sequence>
<dbReference type="InterPro" id="IPR000711">
    <property type="entry name" value="ATPase_OSCP/dsu"/>
</dbReference>
<dbReference type="PRINTS" id="PR00125">
    <property type="entry name" value="ATPASEDELTA"/>
</dbReference>
<evidence type="ECO:0000256" key="3">
    <source>
        <dbReference type="ARBA" id="ARBA00022781"/>
    </source>
</evidence>
<dbReference type="Pfam" id="PF00213">
    <property type="entry name" value="OSCP"/>
    <property type="match status" value="1"/>
</dbReference>
<evidence type="ECO:0000313" key="8">
    <source>
        <dbReference type="Proteomes" id="UP000176923"/>
    </source>
</evidence>
<gene>
    <name evidence="7" type="ORF">A3D77_08035</name>
</gene>
<dbReference type="GO" id="GO:0016020">
    <property type="term" value="C:membrane"/>
    <property type="evidence" value="ECO:0007669"/>
    <property type="project" value="UniProtKB-SubCell"/>
</dbReference>
<comment type="caution">
    <text evidence="7">The sequence shown here is derived from an EMBL/GenBank/DDBJ whole genome shotgun (WGS) entry which is preliminary data.</text>
</comment>
<keyword evidence="4" id="KW-0406">Ion transport</keyword>
<proteinExistence type="predicted"/>